<dbReference type="EMBL" id="VSSQ01018130">
    <property type="protein sequence ID" value="MPM61063.1"/>
    <property type="molecule type" value="Genomic_DNA"/>
</dbReference>
<dbReference type="Pfam" id="PF04229">
    <property type="entry name" value="GrpB"/>
    <property type="match status" value="1"/>
</dbReference>
<dbReference type="PANTHER" id="PTHR34822:SF1">
    <property type="entry name" value="GRPB FAMILY PROTEIN"/>
    <property type="match status" value="1"/>
</dbReference>
<reference evidence="1" key="1">
    <citation type="submission" date="2019-08" db="EMBL/GenBank/DDBJ databases">
        <authorList>
            <person name="Kucharzyk K."/>
            <person name="Murdoch R.W."/>
            <person name="Higgins S."/>
            <person name="Loffler F."/>
        </authorList>
    </citation>
    <scope>NUCLEOTIDE SEQUENCE</scope>
</reference>
<dbReference type="InterPro" id="IPR007344">
    <property type="entry name" value="GrpB/CoaE"/>
</dbReference>
<organism evidence="1">
    <name type="scientific">bioreactor metagenome</name>
    <dbReference type="NCBI Taxonomy" id="1076179"/>
    <lineage>
        <taxon>unclassified sequences</taxon>
        <taxon>metagenomes</taxon>
        <taxon>ecological metagenomes</taxon>
    </lineage>
</organism>
<dbReference type="AlphaFoldDB" id="A0A645BD01"/>
<comment type="caution">
    <text evidence="1">The sequence shown here is derived from an EMBL/GenBank/DDBJ whole genome shotgun (WGS) entry which is preliminary data.</text>
</comment>
<evidence type="ECO:0008006" key="2">
    <source>
        <dbReference type="Google" id="ProtNLM"/>
    </source>
</evidence>
<dbReference type="PANTHER" id="PTHR34822">
    <property type="entry name" value="GRPB DOMAIN PROTEIN (AFU_ORTHOLOGUE AFUA_1G01530)"/>
    <property type="match status" value="1"/>
</dbReference>
<proteinExistence type="predicted"/>
<sequence>MEKDLKSMSNEELWALFPIILKEHNPEYARWYLEEKLNIMRIVKEENIERINHIGSTSVQGLVAKPTIDILLEIRKRCDSNFLIHLLENNEYIFVPQPDNPPPHMMFMKGYTLKGFAERVFHLHVRYLGDWNELYFRDYLLTHANVAEKYGRLKERLKKEYEHDRDKYTEAKTEFIMHYTNIASKLYAGRYDLEGK</sequence>
<dbReference type="InterPro" id="IPR043519">
    <property type="entry name" value="NT_sf"/>
</dbReference>
<dbReference type="SUPFAM" id="SSF81301">
    <property type="entry name" value="Nucleotidyltransferase"/>
    <property type="match status" value="1"/>
</dbReference>
<accession>A0A645BD01</accession>
<protein>
    <recommendedName>
        <fullName evidence="2">Dephospho-CoA kinase</fullName>
    </recommendedName>
</protein>
<gene>
    <name evidence="1" type="ORF">SDC9_107917</name>
</gene>
<evidence type="ECO:0000313" key="1">
    <source>
        <dbReference type="EMBL" id="MPM61063.1"/>
    </source>
</evidence>
<dbReference type="Gene3D" id="3.30.460.10">
    <property type="entry name" value="Beta Polymerase, domain 2"/>
    <property type="match status" value="1"/>
</dbReference>
<name>A0A645BD01_9ZZZZ</name>